<feature type="region of interest" description="Disordered" evidence="1">
    <location>
        <begin position="1"/>
        <end position="90"/>
    </location>
</feature>
<dbReference type="OrthoDB" id="9808398at2"/>
<evidence type="ECO:0000313" key="3">
    <source>
        <dbReference type="EMBL" id="PDW02178.1"/>
    </source>
</evidence>
<proteinExistence type="predicted"/>
<evidence type="ECO:0000313" key="4">
    <source>
        <dbReference type="Proteomes" id="UP000220527"/>
    </source>
</evidence>
<evidence type="ECO:0000259" key="2">
    <source>
        <dbReference type="Pfam" id="PF00561"/>
    </source>
</evidence>
<dbReference type="Gene3D" id="3.40.50.1820">
    <property type="entry name" value="alpha/beta hydrolase"/>
    <property type="match status" value="1"/>
</dbReference>
<dbReference type="PANTHER" id="PTHR43798">
    <property type="entry name" value="MONOACYLGLYCEROL LIPASE"/>
    <property type="match status" value="1"/>
</dbReference>
<dbReference type="SUPFAM" id="SSF53474">
    <property type="entry name" value="alpha/beta-Hydrolases"/>
    <property type="match status" value="1"/>
</dbReference>
<gene>
    <name evidence="3" type="ORF">CJ255_15315</name>
</gene>
<dbReference type="PRINTS" id="PR00412">
    <property type="entry name" value="EPOXHYDRLASE"/>
</dbReference>
<sequence length="372" mass="40273">MQPRVLVPRPMRRSPLNWRRAMPNDDAEQPSAIRRGRGLRLSTEGAADAQAEPSEAAPEQPARRGRGLRLSTEGAADAQAEAEAEAEAPPAFALQRESIKTAYGSMSYLTGGTGTMPLVMLHGWGASARIWTDVAAALAERRKLVLLDLPGSGGTPARVTIPTLTALANEVLDAIDALGLERFELLGHGLGAATAALVAGQLHRRVSRVALLGMGIRSFAPDLLAMGLARLPFDISVGMARPLLNFWQPFNRAFMQSPPMERSMSSALLHDKPVAQQLWQDYLSDLAHADARVYMTWLTMPGEPALHTALSDISVPTLCIAGREDLVVRLAEAKDAYMRVPGSELLVLDKCGHMLMVEQPEALHAALRDFFK</sequence>
<protein>
    <recommendedName>
        <fullName evidence="2">AB hydrolase-1 domain-containing protein</fullName>
    </recommendedName>
</protein>
<dbReference type="InterPro" id="IPR050266">
    <property type="entry name" value="AB_hydrolase_sf"/>
</dbReference>
<comment type="caution">
    <text evidence="3">The sequence shown here is derived from an EMBL/GenBank/DDBJ whole genome shotgun (WGS) entry which is preliminary data.</text>
</comment>
<name>A0A2A6RH16_9CHLR</name>
<dbReference type="Pfam" id="PF00561">
    <property type="entry name" value="Abhydrolase_1"/>
    <property type="match status" value="1"/>
</dbReference>
<dbReference type="EMBL" id="NQWI01000083">
    <property type="protein sequence ID" value="PDW02178.1"/>
    <property type="molecule type" value="Genomic_DNA"/>
</dbReference>
<dbReference type="AlphaFoldDB" id="A0A2A6RH16"/>
<feature type="domain" description="AB hydrolase-1" evidence="2">
    <location>
        <begin position="117"/>
        <end position="359"/>
    </location>
</feature>
<keyword evidence="4" id="KW-1185">Reference proteome</keyword>
<organism evidence="3 4">
    <name type="scientific">Candidatus Viridilinea mediisalina</name>
    <dbReference type="NCBI Taxonomy" id="2024553"/>
    <lineage>
        <taxon>Bacteria</taxon>
        <taxon>Bacillati</taxon>
        <taxon>Chloroflexota</taxon>
        <taxon>Chloroflexia</taxon>
        <taxon>Chloroflexales</taxon>
        <taxon>Chloroflexineae</taxon>
        <taxon>Oscillochloridaceae</taxon>
        <taxon>Candidatus Viridilinea</taxon>
    </lineage>
</organism>
<dbReference type="GO" id="GO:0003824">
    <property type="term" value="F:catalytic activity"/>
    <property type="evidence" value="ECO:0007669"/>
    <property type="project" value="InterPro"/>
</dbReference>
<reference evidence="4" key="1">
    <citation type="submission" date="2017-08" db="EMBL/GenBank/DDBJ databases">
        <authorList>
            <person name="Grouzdev D.S."/>
            <person name="Gaisin V.A."/>
            <person name="Rysina M.S."/>
            <person name="Gorlenko V.M."/>
        </authorList>
    </citation>
    <scope>NUCLEOTIDE SEQUENCE [LARGE SCALE GENOMIC DNA]</scope>
    <source>
        <strain evidence="4">Kir15-3F</strain>
    </source>
</reference>
<feature type="compositionally biased region" description="Low complexity" evidence="1">
    <location>
        <begin position="46"/>
        <end position="60"/>
    </location>
</feature>
<dbReference type="InterPro" id="IPR000639">
    <property type="entry name" value="Epox_hydrolase-like"/>
</dbReference>
<accession>A0A2A6RH16</accession>
<dbReference type="InterPro" id="IPR000073">
    <property type="entry name" value="AB_hydrolase_1"/>
</dbReference>
<evidence type="ECO:0000256" key="1">
    <source>
        <dbReference type="SAM" id="MobiDB-lite"/>
    </source>
</evidence>
<dbReference type="InterPro" id="IPR029058">
    <property type="entry name" value="AB_hydrolase_fold"/>
</dbReference>
<dbReference type="Proteomes" id="UP000220527">
    <property type="component" value="Unassembled WGS sequence"/>
</dbReference>